<dbReference type="InterPro" id="IPR005996">
    <property type="entry name" value="Ribosomal_uL30_bac-type"/>
</dbReference>
<dbReference type="PIRSF" id="PIRSF002211">
    <property type="entry name" value="Ribosomal_L30_bac-type"/>
    <property type="match status" value="1"/>
</dbReference>
<evidence type="ECO:0000256" key="2">
    <source>
        <dbReference type="ARBA" id="ARBA00011838"/>
    </source>
</evidence>
<accession>A0A916JKA2</accession>
<keyword evidence="4 5" id="KW-0687">Ribonucleoprotein</keyword>
<dbReference type="RefSeq" id="WP_258541055.1">
    <property type="nucleotide sequence ID" value="NZ_OU015584.1"/>
</dbReference>
<evidence type="ECO:0000313" key="8">
    <source>
        <dbReference type="Proteomes" id="UP000683507"/>
    </source>
</evidence>
<evidence type="ECO:0000259" key="6">
    <source>
        <dbReference type="Pfam" id="PF00327"/>
    </source>
</evidence>
<gene>
    <name evidence="5 7" type="primary">rpmD</name>
    <name evidence="7" type="ORF">CRYO30217_00833</name>
</gene>
<dbReference type="GO" id="GO:0006412">
    <property type="term" value="P:translation"/>
    <property type="evidence" value="ECO:0007669"/>
    <property type="project" value="UniProtKB-UniRule"/>
</dbReference>
<dbReference type="CDD" id="cd01658">
    <property type="entry name" value="Ribosomal_L30"/>
    <property type="match status" value="1"/>
</dbReference>
<dbReference type="SUPFAM" id="SSF55129">
    <property type="entry name" value="Ribosomal protein L30p/L7e"/>
    <property type="match status" value="1"/>
</dbReference>
<keyword evidence="8" id="KW-1185">Reference proteome</keyword>
<comment type="subunit">
    <text evidence="2 5">Part of the 50S ribosomal subunit.</text>
</comment>
<keyword evidence="3 5" id="KW-0689">Ribosomal protein</keyword>
<dbReference type="GO" id="GO:0003735">
    <property type="term" value="F:structural constituent of ribosome"/>
    <property type="evidence" value="ECO:0007669"/>
    <property type="project" value="InterPro"/>
</dbReference>
<dbReference type="HAMAP" id="MF_01371_B">
    <property type="entry name" value="Ribosomal_uL30_B"/>
    <property type="match status" value="1"/>
</dbReference>
<organism evidence="7 8">
    <name type="scientific">Parvicella tangerina</name>
    <dbReference type="NCBI Taxonomy" id="2829795"/>
    <lineage>
        <taxon>Bacteria</taxon>
        <taxon>Pseudomonadati</taxon>
        <taxon>Bacteroidota</taxon>
        <taxon>Flavobacteriia</taxon>
        <taxon>Flavobacteriales</taxon>
        <taxon>Parvicellaceae</taxon>
        <taxon>Parvicella</taxon>
    </lineage>
</organism>
<reference evidence="7" key="1">
    <citation type="submission" date="2021-04" db="EMBL/GenBank/DDBJ databases">
        <authorList>
            <person name="Rodrigo-Torres L."/>
            <person name="Arahal R. D."/>
            <person name="Lucena T."/>
        </authorList>
    </citation>
    <scope>NUCLEOTIDE SEQUENCE</scope>
    <source>
        <strain evidence="7">AS29M-1</strain>
    </source>
</reference>
<protein>
    <recommendedName>
        <fullName evidence="5">Large ribosomal subunit protein uL30</fullName>
    </recommendedName>
</protein>
<dbReference type="Gene3D" id="3.30.1390.20">
    <property type="entry name" value="Ribosomal protein L30, ferredoxin-like fold domain"/>
    <property type="match status" value="1"/>
</dbReference>
<dbReference type="Proteomes" id="UP000683507">
    <property type="component" value="Chromosome"/>
</dbReference>
<comment type="similarity">
    <text evidence="1 5">Belongs to the universal ribosomal protein uL30 family.</text>
</comment>
<evidence type="ECO:0000256" key="4">
    <source>
        <dbReference type="ARBA" id="ARBA00023274"/>
    </source>
</evidence>
<feature type="domain" description="Large ribosomal subunit protein uL30-like ferredoxin-like fold" evidence="6">
    <location>
        <begin position="4"/>
        <end position="54"/>
    </location>
</feature>
<dbReference type="FunFam" id="3.30.1390.20:FF:000001">
    <property type="entry name" value="50S ribosomal protein L30"/>
    <property type="match status" value="1"/>
</dbReference>
<dbReference type="GO" id="GO:0022625">
    <property type="term" value="C:cytosolic large ribosomal subunit"/>
    <property type="evidence" value="ECO:0007669"/>
    <property type="project" value="TreeGrafter"/>
</dbReference>
<evidence type="ECO:0000256" key="5">
    <source>
        <dbReference type="HAMAP-Rule" id="MF_01371"/>
    </source>
</evidence>
<evidence type="ECO:0000256" key="1">
    <source>
        <dbReference type="ARBA" id="ARBA00007594"/>
    </source>
</evidence>
<dbReference type="PANTHER" id="PTHR15892">
    <property type="entry name" value="MITOCHONDRIAL RIBOSOMAL PROTEIN L30"/>
    <property type="match status" value="1"/>
</dbReference>
<evidence type="ECO:0000256" key="3">
    <source>
        <dbReference type="ARBA" id="ARBA00022980"/>
    </source>
</evidence>
<sequence length="58" mass="6360">MATIKVTQIKSAIKRPKKQKLTLQALGLGKLNKTVEHNATPQIEGMVAKVAHLVKVEK</sequence>
<dbReference type="InterPro" id="IPR016082">
    <property type="entry name" value="Ribosomal_uL30_ferredoxin-like"/>
</dbReference>
<proteinExistence type="inferred from homology"/>
<dbReference type="AlphaFoldDB" id="A0A916JKA2"/>
<dbReference type="KEGG" id="ptan:CRYO30217_00833"/>
<dbReference type="Pfam" id="PF00327">
    <property type="entry name" value="Ribosomal_L30"/>
    <property type="match status" value="1"/>
</dbReference>
<name>A0A916JKA2_9FLAO</name>
<dbReference type="PANTHER" id="PTHR15892:SF2">
    <property type="entry name" value="LARGE RIBOSOMAL SUBUNIT PROTEIN UL30M"/>
    <property type="match status" value="1"/>
</dbReference>
<dbReference type="EMBL" id="OU015584">
    <property type="protein sequence ID" value="CAG5079016.1"/>
    <property type="molecule type" value="Genomic_DNA"/>
</dbReference>
<evidence type="ECO:0000313" key="7">
    <source>
        <dbReference type="EMBL" id="CAG5079016.1"/>
    </source>
</evidence>
<dbReference type="InterPro" id="IPR036919">
    <property type="entry name" value="Ribo_uL30_ferredoxin-like_sf"/>
</dbReference>
<dbReference type="NCBIfam" id="TIGR01308">
    <property type="entry name" value="rpmD_bact"/>
    <property type="match status" value="1"/>
</dbReference>